<dbReference type="InterPro" id="IPR011763">
    <property type="entry name" value="COA_CT_C"/>
</dbReference>
<dbReference type="NCBIfam" id="NF041504">
    <property type="entry name" value="AccA_sub"/>
    <property type="match status" value="1"/>
</dbReference>
<dbReference type="GO" id="GO:0005524">
    <property type="term" value="F:ATP binding"/>
    <property type="evidence" value="ECO:0007669"/>
    <property type="project" value="UniProtKB-KW"/>
</dbReference>
<dbReference type="PANTHER" id="PTHR42853">
    <property type="entry name" value="ACETYL-COENZYME A CARBOXYLASE CARBOXYL TRANSFERASE SUBUNIT ALPHA"/>
    <property type="match status" value="1"/>
</dbReference>
<dbReference type="GO" id="GO:2001295">
    <property type="term" value="P:malonyl-CoA biosynthetic process"/>
    <property type="evidence" value="ECO:0007669"/>
    <property type="project" value="UniProtKB-UniRule"/>
</dbReference>
<keyword evidence="3 10" id="KW-0808">Transferase</keyword>
<organism evidence="12 13">
    <name type="scientific">Marinicauda salina</name>
    <dbReference type="NCBI Taxonomy" id="2135793"/>
    <lineage>
        <taxon>Bacteria</taxon>
        <taxon>Pseudomonadati</taxon>
        <taxon>Pseudomonadota</taxon>
        <taxon>Alphaproteobacteria</taxon>
        <taxon>Maricaulales</taxon>
        <taxon>Maricaulaceae</taxon>
        <taxon>Marinicauda</taxon>
    </lineage>
</organism>
<dbReference type="InterPro" id="IPR001095">
    <property type="entry name" value="Acetyl_CoA_COase_a_su"/>
</dbReference>
<dbReference type="Gene3D" id="3.90.226.10">
    <property type="entry name" value="2-enoyl-CoA Hydratase, Chain A, domain 1"/>
    <property type="match status" value="1"/>
</dbReference>
<evidence type="ECO:0000256" key="10">
    <source>
        <dbReference type="HAMAP-Rule" id="MF_00823"/>
    </source>
</evidence>
<dbReference type="PANTHER" id="PTHR42853:SF3">
    <property type="entry name" value="ACETYL-COENZYME A CARBOXYLASE CARBOXYL TRANSFERASE SUBUNIT ALPHA, CHLOROPLASTIC"/>
    <property type="match status" value="1"/>
</dbReference>
<dbReference type="GO" id="GO:0003989">
    <property type="term" value="F:acetyl-CoA carboxylase activity"/>
    <property type="evidence" value="ECO:0007669"/>
    <property type="project" value="InterPro"/>
</dbReference>
<comment type="subunit">
    <text evidence="10">Acetyl-CoA carboxylase is a heterohexamer composed of biotin carboxyl carrier protein (AccB), biotin carboxylase (AccC) and two subunits each of ACCase subunit alpha (AccA) and ACCase subunit beta (AccD).</text>
</comment>
<dbReference type="InterPro" id="IPR029045">
    <property type="entry name" value="ClpP/crotonase-like_dom_sf"/>
</dbReference>
<keyword evidence="13" id="KW-1185">Reference proteome</keyword>
<dbReference type="PRINTS" id="PR01069">
    <property type="entry name" value="ACCCTRFRASEA"/>
</dbReference>
<evidence type="ECO:0000259" key="11">
    <source>
        <dbReference type="PROSITE" id="PS50989"/>
    </source>
</evidence>
<evidence type="ECO:0000256" key="9">
    <source>
        <dbReference type="ARBA" id="ARBA00049152"/>
    </source>
</evidence>
<evidence type="ECO:0000256" key="5">
    <source>
        <dbReference type="ARBA" id="ARBA00022832"/>
    </source>
</evidence>
<dbReference type="NCBIfam" id="NF004344">
    <property type="entry name" value="PRK05724.1"/>
    <property type="match status" value="1"/>
</dbReference>
<evidence type="ECO:0000256" key="3">
    <source>
        <dbReference type="ARBA" id="ARBA00022679"/>
    </source>
</evidence>
<comment type="caution">
    <text evidence="12">The sequence shown here is derived from an EMBL/GenBank/DDBJ whole genome shotgun (WGS) entry which is preliminary data.</text>
</comment>
<dbReference type="GO" id="GO:0006633">
    <property type="term" value="P:fatty acid biosynthetic process"/>
    <property type="evidence" value="ECO:0007669"/>
    <property type="project" value="UniProtKB-KW"/>
</dbReference>
<proteinExistence type="inferred from homology"/>
<dbReference type="HAMAP" id="MF_00823">
    <property type="entry name" value="AcetylCoA_CT_alpha"/>
    <property type="match status" value="1"/>
</dbReference>
<dbReference type="EMBL" id="QEXV01000005">
    <property type="protein sequence ID" value="PWE16810.1"/>
    <property type="molecule type" value="Genomic_DNA"/>
</dbReference>
<keyword evidence="8 10" id="KW-0275">Fatty acid biosynthesis</keyword>
<comment type="function">
    <text evidence="10">Component of the acetyl coenzyme A carboxylase (ACC) complex. First, biotin carboxylase catalyzes the carboxylation of biotin on its carrier protein (BCCP) and then the CO(2) group is transferred by the carboxyltransferase to acetyl-CoA to form malonyl-CoA.</text>
</comment>
<dbReference type="PROSITE" id="PS50989">
    <property type="entry name" value="COA_CT_CTER"/>
    <property type="match status" value="1"/>
</dbReference>
<dbReference type="Pfam" id="PF03255">
    <property type="entry name" value="ACCA"/>
    <property type="match status" value="1"/>
</dbReference>
<evidence type="ECO:0000313" key="12">
    <source>
        <dbReference type="EMBL" id="PWE16810.1"/>
    </source>
</evidence>
<evidence type="ECO:0000256" key="8">
    <source>
        <dbReference type="ARBA" id="ARBA00023160"/>
    </source>
</evidence>
<dbReference type="UniPathway" id="UPA00655">
    <property type="reaction ID" value="UER00711"/>
</dbReference>
<name>A0A2U2BS29_9PROT</name>
<comment type="subcellular location">
    <subcellularLocation>
        <location evidence="10">Cytoplasm</location>
    </subcellularLocation>
</comment>
<comment type="catalytic activity">
    <reaction evidence="9 10">
        <text>N(6)-carboxybiotinyl-L-lysyl-[protein] + acetyl-CoA = N(6)-biotinyl-L-lysyl-[protein] + malonyl-CoA</text>
        <dbReference type="Rhea" id="RHEA:54728"/>
        <dbReference type="Rhea" id="RHEA-COMP:10505"/>
        <dbReference type="Rhea" id="RHEA-COMP:10506"/>
        <dbReference type="ChEBI" id="CHEBI:57288"/>
        <dbReference type="ChEBI" id="CHEBI:57384"/>
        <dbReference type="ChEBI" id="CHEBI:83144"/>
        <dbReference type="ChEBI" id="CHEBI:83145"/>
        <dbReference type="EC" id="2.1.3.15"/>
    </reaction>
</comment>
<evidence type="ECO:0000313" key="13">
    <source>
        <dbReference type="Proteomes" id="UP000245168"/>
    </source>
</evidence>
<dbReference type="NCBIfam" id="TIGR00513">
    <property type="entry name" value="accA"/>
    <property type="match status" value="1"/>
</dbReference>
<dbReference type="Proteomes" id="UP000245168">
    <property type="component" value="Unassembled WGS sequence"/>
</dbReference>
<gene>
    <name evidence="10" type="primary">accA</name>
    <name evidence="12" type="ORF">DDZ18_11495</name>
</gene>
<dbReference type="RefSeq" id="WP_109253533.1">
    <property type="nucleotide sequence ID" value="NZ_QEXV01000005.1"/>
</dbReference>
<keyword evidence="10" id="KW-0963">Cytoplasm</keyword>
<evidence type="ECO:0000256" key="2">
    <source>
        <dbReference type="ARBA" id="ARBA00022516"/>
    </source>
</evidence>
<dbReference type="SUPFAM" id="SSF52096">
    <property type="entry name" value="ClpP/crotonase"/>
    <property type="match status" value="1"/>
</dbReference>
<accession>A0A2U2BS29</accession>
<feature type="domain" description="CoA carboxyltransferase C-terminal" evidence="11">
    <location>
        <begin position="38"/>
        <end position="299"/>
    </location>
</feature>
<dbReference type="OrthoDB" id="9808023at2"/>
<dbReference type="GO" id="GO:0016743">
    <property type="term" value="F:carboxyl- or carbamoyltransferase activity"/>
    <property type="evidence" value="ECO:0007669"/>
    <property type="project" value="UniProtKB-UniRule"/>
</dbReference>
<reference evidence="13" key="1">
    <citation type="submission" date="2018-05" db="EMBL/GenBank/DDBJ databases">
        <authorList>
            <person name="Liu B.-T."/>
        </authorList>
    </citation>
    <scope>NUCLEOTIDE SEQUENCE [LARGE SCALE GENOMIC DNA]</scope>
    <source>
        <strain evidence="13">WD6-1</strain>
    </source>
</reference>
<protein>
    <recommendedName>
        <fullName evidence="10">Acetyl-coenzyme A carboxylase carboxyl transferase subunit alpha</fullName>
        <shortName evidence="10">ACCase subunit alpha</shortName>
        <shortName evidence="10">Acetyl-CoA carboxylase carboxyltransferase subunit alpha</shortName>
        <ecNumber evidence="10">2.1.3.15</ecNumber>
    </recommendedName>
</protein>
<keyword evidence="5 10" id="KW-0276">Fatty acid metabolism</keyword>
<evidence type="ECO:0000256" key="6">
    <source>
        <dbReference type="ARBA" id="ARBA00022840"/>
    </source>
</evidence>
<evidence type="ECO:0000256" key="1">
    <source>
        <dbReference type="ARBA" id="ARBA00004956"/>
    </source>
</evidence>
<comment type="similarity">
    <text evidence="10">Belongs to the AccA family.</text>
</comment>
<dbReference type="EC" id="2.1.3.15" evidence="10"/>
<comment type="pathway">
    <text evidence="1 10">Lipid metabolism; malonyl-CoA biosynthesis; malonyl-CoA from acetyl-CoA: step 1/1.</text>
</comment>
<dbReference type="AlphaFoldDB" id="A0A2U2BS29"/>
<keyword evidence="2 10" id="KW-0444">Lipid biosynthesis</keyword>
<dbReference type="GO" id="GO:0009317">
    <property type="term" value="C:acetyl-CoA carboxylase complex"/>
    <property type="evidence" value="ECO:0007669"/>
    <property type="project" value="InterPro"/>
</dbReference>
<evidence type="ECO:0000256" key="4">
    <source>
        <dbReference type="ARBA" id="ARBA00022741"/>
    </source>
</evidence>
<keyword evidence="6 10" id="KW-0067">ATP-binding</keyword>
<sequence>MSDPTRTYLDFERPVAELDAKIEELESVAANNGDDAPDLADEIAKLRQKSADQLKSLYSKLDPWRKTLVARHPERPHLRDYLKHLITDFEALCGDRRFGEDHAIVGGLGRFRGRPVLVMGHEKGHDTQSRLHHNFGMARPEGYRKAVRLMDLAERFDLPVVTFVDTAGAYPGVGAEERGQSEAIARSTERCLTLGTPLVSVITGEGGSGGAVAVASANTVLMLEHSIYSVISPEGCASILWRDGARAKDAAVAMKITAQDLIGLKIIDEIINEPVGGAHRDRALAMTRVGDAIEASLSSLDGLDAAELKRRRRERFLAIGRSLLEE</sequence>
<keyword evidence="7 10" id="KW-0443">Lipid metabolism</keyword>
<evidence type="ECO:0000256" key="7">
    <source>
        <dbReference type="ARBA" id="ARBA00023098"/>
    </source>
</evidence>
<keyword evidence="4 10" id="KW-0547">Nucleotide-binding</keyword>